<comment type="similarity">
    <text evidence="3">Belongs to the APS1/VSP family.</text>
</comment>
<dbReference type="AlphaFoldDB" id="A0AAD4PE46"/>
<evidence type="ECO:0000256" key="2">
    <source>
        <dbReference type="ARBA" id="ARBA00023180"/>
    </source>
</evidence>
<name>A0AAD4PE46_PERFH</name>
<reference evidence="5 6" key="1">
    <citation type="journal article" date="2021" name="Nat. Commun.">
        <title>Incipient diploidization of the medicinal plant Perilla within 10,000 years.</title>
        <authorList>
            <person name="Zhang Y."/>
            <person name="Shen Q."/>
            <person name="Leng L."/>
            <person name="Zhang D."/>
            <person name="Chen S."/>
            <person name="Shi Y."/>
            <person name="Ning Z."/>
            <person name="Chen S."/>
        </authorList>
    </citation>
    <scope>NUCLEOTIDE SEQUENCE [LARGE SCALE GENOMIC DNA]</scope>
    <source>
        <strain evidence="6">cv. PC099</strain>
    </source>
</reference>
<feature type="chain" id="PRO_5042170063" evidence="4">
    <location>
        <begin position="20"/>
        <end position="262"/>
    </location>
</feature>
<evidence type="ECO:0000256" key="4">
    <source>
        <dbReference type="SAM" id="SignalP"/>
    </source>
</evidence>
<dbReference type="InterPro" id="IPR005519">
    <property type="entry name" value="Acid_phosphat_B-like"/>
</dbReference>
<dbReference type="GO" id="GO:0003993">
    <property type="term" value="F:acid phosphatase activity"/>
    <property type="evidence" value="ECO:0007669"/>
    <property type="project" value="InterPro"/>
</dbReference>
<feature type="signal peptide" evidence="4">
    <location>
        <begin position="1"/>
        <end position="19"/>
    </location>
</feature>
<evidence type="ECO:0000256" key="1">
    <source>
        <dbReference type="ARBA" id="ARBA00022729"/>
    </source>
</evidence>
<keyword evidence="6" id="KW-1185">Reference proteome</keyword>
<comment type="caution">
    <text evidence="5">The sequence shown here is derived from an EMBL/GenBank/DDBJ whole genome shotgun (WGS) entry which is preliminary data.</text>
</comment>
<proteinExistence type="inferred from homology"/>
<protein>
    <submittedName>
        <fullName evidence="5">HAD superfamily</fullName>
    </submittedName>
</protein>
<dbReference type="InterPro" id="IPR036412">
    <property type="entry name" value="HAD-like_sf"/>
</dbReference>
<organism evidence="5 6">
    <name type="scientific">Perilla frutescens var. hirtella</name>
    <name type="common">Perilla citriodora</name>
    <name type="synonym">Perilla setoyensis</name>
    <dbReference type="NCBI Taxonomy" id="608512"/>
    <lineage>
        <taxon>Eukaryota</taxon>
        <taxon>Viridiplantae</taxon>
        <taxon>Streptophyta</taxon>
        <taxon>Embryophyta</taxon>
        <taxon>Tracheophyta</taxon>
        <taxon>Spermatophyta</taxon>
        <taxon>Magnoliopsida</taxon>
        <taxon>eudicotyledons</taxon>
        <taxon>Gunneridae</taxon>
        <taxon>Pentapetalae</taxon>
        <taxon>asterids</taxon>
        <taxon>lamiids</taxon>
        <taxon>Lamiales</taxon>
        <taxon>Lamiaceae</taxon>
        <taxon>Nepetoideae</taxon>
        <taxon>Elsholtzieae</taxon>
        <taxon>Perilla</taxon>
    </lineage>
</organism>
<dbReference type="PANTHER" id="PTHR31284:SF7">
    <property type="entry name" value="ACID PHOSPHATASE-LIKE PROTEIN"/>
    <property type="match status" value="1"/>
</dbReference>
<keyword evidence="1 4" id="KW-0732">Signal</keyword>
<dbReference type="Pfam" id="PF03767">
    <property type="entry name" value="Acid_phosphat_B"/>
    <property type="match status" value="1"/>
</dbReference>
<gene>
    <name evidence="5" type="ORF">C2S53_000047</name>
</gene>
<dbReference type="InterPro" id="IPR010028">
    <property type="entry name" value="Acid_phosphatase_pln"/>
</dbReference>
<dbReference type="SUPFAM" id="SSF56784">
    <property type="entry name" value="HAD-like"/>
    <property type="match status" value="1"/>
</dbReference>
<keyword evidence="2" id="KW-0325">Glycoprotein</keyword>
<dbReference type="CDD" id="cd07535">
    <property type="entry name" value="HAD_VSP"/>
    <property type="match status" value="1"/>
</dbReference>
<dbReference type="PIRSF" id="PIRSF002674">
    <property type="entry name" value="VSP"/>
    <property type="match status" value="1"/>
</dbReference>
<dbReference type="Gene3D" id="3.40.50.1000">
    <property type="entry name" value="HAD superfamily/HAD-like"/>
    <property type="match status" value="1"/>
</dbReference>
<dbReference type="InterPro" id="IPR023214">
    <property type="entry name" value="HAD_sf"/>
</dbReference>
<sequence length="262" mass="30246">MILLKKILFFSCILPLALAQETFDAERPLIIEINEAQLDKWSAEDVELHCTSWRLAVEANNLSPWKTIAEECGDYVREYMREKGYRLDLQRVSNEAVLYARSVNLSGDGKFTWVFDIDETLLSNLPYYAQHGYGSEIFDSEKFDHWVEMGMAPAIKSSLKVYEEVIRLGFKVILLTGRSERHRSITVENLLQAGFRDWDMLILRSSGDHGKTATRFKSEKRRELVHEGYEILGNSGDQWSDLLGSSMSIRSFKLPNPMYYIP</sequence>
<dbReference type="InterPro" id="IPR014403">
    <property type="entry name" value="APS1/VSP"/>
</dbReference>
<evidence type="ECO:0000313" key="6">
    <source>
        <dbReference type="Proteomes" id="UP001190926"/>
    </source>
</evidence>
<dbReference type="EMBL" id="SDAM02000033">
    <property type="protein sequence ID" value="KAH6835572.1"/>
    <property type="molecule type" value="Genomic_DNA"/>
</dbReference>
<accession>A0AAD4PE46</accession>
<dbReference type="NCBIfam" id="TIGR01675">
    <property type="entry name" value="plant-AP"/>
    <property type="match status" value="1"/>
</dbReference>
<dbReference type="Proteomes" id="UP001190926">
    <property type="component" value="Unassembled WGS sequence"/>
</dbReference>
<dbReference type="PANTHER" id="PTHR31284">
    <property type="entry name" value="ACID PHOSPHATASE-LIKE PROTEIN"/>
    <property type="match status" value="1"/>
</dbReference>
<evidence type="ECO:0000313" key="5">
    <source>
        <dbReference type="EMBL" id="KAH6835572.1"/>
    </source>
</evidence>
<evidence type="ECO:0000256" key="3">
    <source>
        <dbReference type="PIRNR" id="PIRNR002674"/>
    </source>
</evidence>